<dbReference type="Pfam" id="PF01400">
    <property type="entry name" value="Astacin"/>
    <property type="match status" value="1"/>
</dbReference>
<dbReference type="Proteomes" id="UP000192578">
    <property type="component" value="Unassembled WGS sequence"/>
</dbReference>
<keyword evidence="6" id="KW-1185">Reference proteome</keyword>
<dbReference type="CDD" id="cd04280">
    <property type="entry name" value="ZnMc_astacin_like"/>
    <property type="match status" value="1"/>
</dbReference>
<dbReference type="EC" id="3.4.24.-" evidence="2"/>
<feature type="binding site" evidence="1">
    <location>
        <position position="179"/>
    </location>
    <ligand>
        <name>Zn(2+)</name>
        <dbReference type="ChEBI" id="CHEBI:29105"/>
        <note>catalytic</note>
    </ligand>
</feature>
<dbReference type="InterPro" id="IPR006026">
    <property type="entry name" value="Peptidase_Metallo"/>
</dbReference>
<evidence type="ECO:0000313" key="6">
    <source>
        <dbReference type="Proteomes" id="UP000192578"/>
    </source>
</evidence>
<name>A0A9X6NH14_HYPEX</name>
<comment type="cofactor">
    <cofactor evidence="1 2">
        <name>Zn(2+)</name>
        <dbReference type="ChEBI" id="CHEBI:29105"/>
    </cofactor>
    <text evidence="1 2">Binds 1 zinc ion per subunit.</text>
</comment>
<keyword evidence="1 2" id="KW-0862">Zinc</keyword>
<keyword evidence="2" id="KW-0732">Signal</keyword>
<evidence type="ECO:0000256" key="1">
    <source>
        <dbReference type="PROSITE-ProRule" id="PRU01211"/>
    </source>
</evidence>
<evidence type="ECO:0000313" key="5">
    <source>
        <dbReference type="EMBL" id="OWA53837.1"/>
    </source>
</evidence>
<feature type="active site" evidence="1">
    <location>
        <position position="180"/>
    </location>
</feature>
<dbReference type="PANTHER" id="PTHR10127:SF850">
    <property type="entry name" value="METALLOENDOPEPTIDASE"/>
    <property type="match status" value="1"/>
</dbReference>
<protein>
    <recommendedName>
        <fullName evidence="2">Metalloendopeptidase</fullName>
        <ecNumber evidence="2">3.4.24.-</ecNumber>
    </recommendedName>
</protein>
<dbReference type="EMBL" id="MTYJ01000349">
    <property type="protein sequence ID" value="OWA53837.1"/>
    <property type="molecule type" value="Genomic_DNA"/>
</dbReference>
<feature type="binding site" evidence="1">
    <location>
        <position position="189"/>
    </location>
    <ligand>
        <name>Zn(2+)</name>
        <dbReference type="ChEBI" id="CHEBI:29105"/>
        <note>catalytic</note>
    </ligand>
</feature>
<organism evidence="5 6">
    <name type="scientific">Hypsibius exemplaris</name>
    <name type="common">Freshwater tardigrade</name>
    <dbReference type="NCBI Taxonomy" id="2072580"/>
    <lineage>
        <taxon>Eukaryota</taxon>
        <taxon>Metazoa</taxon>
        <taxon>Ecdysozoa</taxon>
        <taxon>Tardigrada</taxon>
        <taxon>Eutardigrada</taxon>
        <taxon>Parachela</taxon>
        <taxon>Hypsibioidea</taxon>
        <taxon>Hypsibiidae</taxon>
        <taxon>Hypsibius</taxon>
    </lineage>
</organism>
<dbReference type="InterPro" id="IPR034035">
    <property type="entry name" value="Astacin-like_dom"/>
</dbReference>
<dbReference type="GO" id="GO:0004222">
    <property type="term" value="F:metalloendopeptidase activity"/>
    <property type="evidence" value="ECO:0007669"/>
    <property type="project" value="UniProtKB-UniRule"/>
</dbReference>
<feature type="domain" description="Peptidase M12A" evidence="4">
    <location>
        <begin position="87"/>
        <end position="280"/>
    </location>
</feature>
<dbReference type="GO" id="GO:0008270">
    <property type="term" value="F:zinc ion binding"/>
    <property type="evidence" value="ECO:0007669"/>
    <property type="project" value="UniProtKB-UniRule"/>
</dbReference>
<dbReference type="PANTHER" id="PTHR10127">
    <property type="entry name" value="DISCOIDIN, CUB, EGF, LAMININ , AND ZINC METALLOPROTEASE DOMAIN CONTAINING"/>
    <property type="match status" value="1"/>
</dbReference>
<feature type="binding site" evidence="1">
    <location>
        <position position="183"/>
    </location>
    <ligand>
        <name>Zn(2+)</name>
        <dbReference type="ChEBI" id="CHEBI:29105"/>
        <note>catalytic</note>
    </ligand>
</feature>
<feature type="signal peptide" evidence="2">
    <location>
        <begin position="1"/>
        <end position="24"/>
    </location>
</feature>
<dbReference type="OrthoDB" id="291007at2759"/>
<dbReference type="GO" id="GO:0006508">
    <property type="term" value="P:proteolysis"/>
    <property type="evidence" value="ECO:0007669"/>
    <property type="project" value="UniProtKB-KW"/>
</dbReference>
<evidence type="ECO:0000256" key="2">
    <source>
        <dbReference type="RuleBase" id="RU361183"/>
    </source>
</evidence>
<dbReference type="SMART" id="SM00235">
    <property type="entry name" value="ZnMc"/>
    <property type="match status" value="1"/>
</dbReference>
<sequence length="331" mass="37746">MLLPYVQATTILTPVVCFVSLCHSGPVSLPAAWSFPADWRSRITDDAFQYSLEKAKETTESAFFEGDIKGVDKVAERDRDGFYVSRNAIVDKSMRWKDGIVPYEISSVFTAPQKRLIEDALRDIMAKTCVRFVVRRSEPDYISFVNRGMGCSSYVARTGGQQTVDLMPGCLTYIGEPQHEVMHALGFFHEQSRTDRDQYVTIVWNNLVAGAADQFKVYRTDNLDMPYDYASIMHYGWNYFAKDRDMPSIIPKTTAKVALGTRKVMSPIDAEKINRLYEYNGSDNSHDDNENNYDNNGREKTSVRDTTFVECSTARDPAVMEQWLNKKQLKC</sequence>
<gene>
    <name evidence="5" type="ORF">BV898_18258</name>
</gene>
<proteinExistence type="predicted"/>
<feature type="chain" id="PRO_5041017398" description="Metalloendopeptidase" evidence="2">
    <location>
        <begin position="25"/>
        <end position="331"/>
    </location>
</feature>
<comment type="caution">
    <text evidence="1">Lacks conserved residue(s) required for the propagation of feature annotation.</text>
</comment>
<dbReference type="InterPro" id="IPR001506">
    <property type="entry name" value="Peptidase_M12A"/>
</dbReference>
<feature type="region of interest" description="Disordered" evidence="3">
    <location>
        <begin position="279"/>
        <end position="301"/>
    </location>
</feature>
<keyword evidence="1 2" id="KW-0479">Metal-binding</keyword>
<reference evidence="6" key="1">
    <citation type="submission" date="2017-01" db="EMBL/GenBank/DDBJ databases">
        <title>Comparative genomics of anhydrobiosis in the tardigrade Hypsibius dujardini.</title>
        <authorList>
            <person name="Yoshida Y."/>
            <person name="Koutsovoulos G."/>
            <person name="Laetsch D."/>
            <person name="Stevens L."/>
            <person name="Kumar S."/>
            <person name="Horikawa D."/>
            <person name="Ishino K."/>
            <person name="Komine S."/>
            <person name="Tomita M."/>
            <person name="Blaxter M."/>
            <person name="Arakawa K."/>
        </authorList>
    </citation>
    <scope>NUCLEOTIDE SEQUENCE [LARGE SCALE GENOMIC DNA]</scope>
    <source>
        <strain evidence="6">Z151</strain>
    </source>
</reference>
<keyword evidence="1 2" id="KW-0645">Protease</keyword>
<evidence type="ECO:0000256" key="3">
    <source>
        <dbReference type="SAM" id="MobiDB-lite"/>
    </source>
</evidence>
<dbReference type="SUPFAM" id="SSF55486">
    <property type="entry name" value="Metalloproteases ('zincins'), catalytic domain"/>
    <property type="match status" value="1"/>
</dbReference>
<dbReference type="PRINTS" id="PR00480">
    <property type="entry name" value="ASTACIN"/>
</dbReference>
<dbReference type="InterPro" id="IPR024079">
    <property type="entry name" value="MetalloPept_cat_dom_sf"/>
</dbReference>
<accession>A0A9X6NH14</accession>
<dbReference type="Gene3D" id="3.40.390.10">
    <property type="entry name" value="Collagenase (Catalytic Domain)"/>
    <property type="match status" value="1"/>
</dbReference>
<comment type="caution">
    <text evidence="5">The sequence shown here is derived from an EMBL/GenBank/DDBJ whole genome shotgun (WGS) entry which is preliminary data.</text>
</comment>
<dbReference type="PROSITE" id="PS51864">
    <property type="entry name" value="ASTACIN"/>
    <property type="match status" value="1"/>
</dbReference>
<evidence type="ECO:0000259" key="4">
    <source>
        <dbReference type="PROSITE" id="PS51864"/>
    </source>
</evidence>
<dbReference type="AlphaFoldDB" id="A0A9X6NH14"/>
<keyword evidence="1 2" id="KW-0378">Hydrolase</keyword>
<keyword evidence="1 2" id="KW-0482">Metalloprotease</keyword>